<organism evidence="2">
    <name type="scientific">Sylvanvirus sp</name>
    <dbReference type="NCBI Taxonomy" id="2487774"/>
    <lineage>
        <taxon>Viruses</taxon>
    </lineage>
</organism>
<feature type="compositionally biased region" description="Polar residues" evidence="1">
    <location>
        <begin position="20"/>
        <end position="29"/>
    </location>
</feature>
<proteinExistence type="predicted"/>
<accession>A0A3G5AK76</accession>
<feature type="compositionally biased region" description="Basic and acidic residues" evidence="1">
    <location>
        <begin position="68"/>
        <end position="92"/>
    </location>
</feature>
<protein>
    <submittedName>
        <fullName evidence="2">Uncharacterized protein</fullName>
    </submittedName>
</protein>
<name>A0A3G5AK76_9VIRU</name>
<feature type="region of interest" description="Disordered" evidence="1">
    <location>
        <begin position="20"/>
        <end position="107"/>
    </location>
</feature>
<evidence type="ECO:0000256" key="1">
    <source>
        <dbReference type="SAM" id="MobiDB-lite"/>
    </source>
</evidence>
<sequence>MALVAIANADLLQYLNVQSPVPKGSLSSESKSRTKKVMPIKRKGGSTSSSSSSQSRSSCSSSHKKQKVAIDHKRKEEQHTGDKDNDNDKNKDSNVNNESSIQTVSSTVVVEHKSTDILNVNVDSLEDHAQSTIPSAVLSINPPSIQPSIPHIHVSSVGSIGVEMDTPPSAECTDYVNQSVLPNGLEDENLLNFDVYNSSDDNTHVHGPSYSSSSITPYQTDYVTLSMPLKESTSNSNLLDDTIPDLPTSSNSSTLSDKQEDTPFNHPIMSHLLNVHIREDIGKSSLPIQQHSHASEPFKSLTLDVESILLPFTVMPLNLDTPSAVRVIITPTSSTSSTTSIRWKGLEFDSDTVVCLKKAFKSTSDQIKQTSFDAHESTQVREGYALTRFEQLQQVLLGTIHPISPPLQACAMFLMDDSRTFLWMNWVTVHQQTVDLLVQKMDTAKTTFTNVSDALMRQILREVSLYYCLAVDKLVQQWYQWYIQLVHSNQYPFELVSKSWTLWLSVVAQTSQISVSDCIKARSIRCKIELLLTDKKFSKVLGLLYETSLLSHLSSAYPCVPLDIPMNRQPKLQKQCHTDILTLSNQYLDFNSSEKKKLCRKVTHWFDKAVVLIQMDLSTDSTE</sequence>
<gene>
    <name evidence="2" type="ORF">Sylvanvirus3_27</name>
</gene>
<feature type="region of interest" description="Disordered" evidence="1">
    <location>
        <begin position="233"/>
        <end position="261"/>
    </location>
</feature>
<reference evidence="2" key="1">
    <citation type="submission" date="2018-10" db="EMBL/GenBank/DDBJ databases">
        <title>Hidden diversity of soil giant viruses.</title>
        <authorList>
            <person name="Schulz F."/>
            <person name="Alteio L."/>
            <person name="Goudeau D."/>
            <person name="Ryan E.M."/>
            <person name="Malmstrom R.R."/>
            <person name="Blanchard J."/>
            <person name="Woyke T."/>
        </authorList>
    </citation>
    <scope>NUCLEOTIDE SEQUENCE</scope>
    <source>
        <strain evidence="2">SYV1</strain>
    </source>
</reference>
<feature type="compositionally biased region" description="Low complexity" evidence="1">
    <location>
        <begin position="46"/>
        <end position="61"/>
    </location>
</feature>
<feature type="compositionally biased region" description="Basic residues" evidence="1">
    <location>
        <begin position="33"/>
        <end position="44"/>
    </location>
</feature>
<feature type="compositionally biased region" description="Polar residues" evidence="1">
    <location>
        <begin position="247"/>
        <end position="256"/>
    </location>
</feature>
<evidence type="ECO:0000313" key="2">
    <source>
        <dbReference type="EMBL" id="AYV86573.1"/>
    </source>
</evidence>
<feature type="compositionally biased region" description="Low complexity" evidence="1">
    <location>
        <begin position="93"/>
        <end position="107"/>
    </location>
</feature>
<dbReference type="EMBL" id="MK072509">
    <property type="protein sequence ID" value="AYV86573.1"/>
    <property type="molecule type" value="Genomic_DNA"/>
</dbReference>